<reference evidence="2 3" key="1">
    <citation type="submission" date="2019-01" db="EMBL/GenBank/DDBJ databases">
        <title>Sequencing of cultivated peanut Arachis hypogaea provides insights into genome evolution and oil improvement.</title>
        <authorList>
            <person name="Chen X."/>
        </authorList>
    </citation>
    <scope>NUCLEOTIDE SEQUENCE [LARGE SCALE GENOMIC DNA]</scope>
    <source>
        <strain evidence="3">cv. Fuhuasheng</strain>
        <tissue evidence="2">Leaves</tissue>
    </source>
</reference>
<dbReference type="PANTHER" id="PTHR47718">
    <property type="entry name" value="OS01G0519700 PROTEIN"/>
    <property type="match status" value="1"/>
</dbReference>
<comment type="caution">
    <text evidence="2">The sequence shown here is derived from an EMBL/GenBank/DDBJ whole genome shotgun (WGS) entry which is preliminary data.</text>
</comment>
<organism evidence="2 3">
    <name type="scientific">Arachis hypogaea</name>
    <name type="common">Peanut</name>
    <dbReference type="NCBI Taxonomy" id="3818"/>
    <lineage>
        <taxon>Eukaryota</taxon>
        <taxon>Viridiplantae</taxon>
        <taxon>Streptophyta</taxon>
        <taxon>Embryophyta</taxon>
        <taxon>Tracheophyta</taxon>
        <taxon>Spermatophyta</taxon>
        <taxon>Magnoliopsida</taxon>
        <taxon>eudicotyledons</taxon>
        <taxon>Gunneridae</taxon>
        <taxon>Pentapetalae</taxon>
        <taxon>rosids</taxon>
        <taxon>fabids</taxon>
        <taxon>Fabales</taxon>
        <taxon>Fabaceae</taxon>
        <taxon>Papilionoideae</taxon>
        <taxon>50 kb inversion clade</taxon>
        <taxon>dalbergioids sensu lato</taxon>
        <taxon>Dalbergieae</taxon>
        <taxon>Pterocarpus clade</taxon>
        <taxon>Arachis</taxon>
    </lineage>
</organism>
<dbReference type="EMBL" id="SDMP01000008">
    <property type="protein sequence ID" value="RYR42335.1"/>
    <property type="molecule type" value="Genomic_DNA"/>
</dbReference>
<dbReference type="Proteomes" id="UP000289738">
    <property type="component" value="Chromosome A08"/>
</dbReference>
<name>A0A445BUD9_ARAHY</name>
<gene>
    <name evidence="2" type="ORF">Ahy_A08g038796</name>
</gene>
<evidence type="ECO:0000313" key="3">
    <source>
        <dbReference type="Proteomes" id="UP000289738"/>
    </source>
</evidence>
<dbReference type="AlphaFoldDB" id="A0A445BUD9"/>
<sequence length="332" mass="38802">MVTLRLHMEVLRLVVAGEEVLVIKMEEDGYDGDSFNQALGNFSKSSEAGKWFVSRFVDDHNHELLPKKFVEYLPSYRKVSDVDIAHMDSLRQVGISIPKIYNVNGVGWGYRADEKIFWRYEVGPGQNMCDIFWSDGRSQDDYNILGTFWPLMPLMGGTSTISQHHMFGYCERTFLQCMKGKAPTGEITDGDRSMRLSLQEVFPGAHHRLCAWHLLKNATSNVYKPQFMTLFRHCMLADLEVEEFEKHWEAMMEECGVREVAWVKDIYEKKSLWATAYIRGRFFAGIRITSQCESLHTNLGRFVERRYDILEFVTNFQRYVDFLRDNEEELNF</sequence>
<evidence type="ECO:0000259" key="1">
    <source>
        <dbReference type="Pfam" id="PF10551"/>
    </source>
</evidence>
<dbReference type="STRING" id="3818.A0A445BUD9"/>
<accession>A0A445BUD9</accession>
<evidence type="ECO:0000313" key="2">
    <source>
        <dbReference type="EMBL" id="RYR42335.1"/>
    </source>
</evidence>
<dbReference type="Pfam" id="PF10551">
    <property type="entry name" value="MULE"/>
    <property type="match status" value="1"/>
</dbReference>
<feature type="domain" description="MULE transposase" evidence="1">
    <location>
        <begin position="172"/>
        <end position="217"/>
    </location>
</feature>
<dbReference type="InterPro" id="IPR018289">
    <property type="entry name" value="MULE_transposase_dom"/>
</dbReference>
<keyword evidence="3" id="KW-1185">Reference proteome</keyword>
<proteinExistence type="predicted"/>
<protein>
    <recommendedName>
        <fullName evidence="1">MULE transposase domain-containing protein</fullName>
    </recommendedName>
</protein>